<dbReference type="Proteomes" id="UP001642409">
    <property type="component" value="Unassembled WGS sequence"/>
</dbReference>
<evidence type="ECO:0000313" key="1">
    <source>
        <dbReference type="EMBL" id="CAI9929318.1"/>
    </source>
</evidence>
<reference evidence="1" key="1">
    <citation type="submission" date="2023-06" db="EMBL/GenBank/DDBJ databases">
        <authorList>
            <person name="Kurt Z."/>
        </authorList>
    </citation>
    <scope>NUCLEOTIDE SEQUENCE</scope>
</reference>
<dbReference type="EMBL" id="CATOUU010000432">
    <property type="protein sequence ID" value="CAI9929318.1"/>
    <property type="molecule type" value="Genomic_DNA"/>
</dbReference>
<reference evidence="2 3" key="2">
    <citation type="submission" date="2024-07" db="EMBL/GenBank/DDBJ databases">
        <authorList>
            <person name="Akdeniz Z."/>
        </authorList>
    </citation>
    <scope>NUCLEOTIDE SEQUENCE [LARGE SCALE GENOMIC DNA]</scope>
</reference>
<evidence type="ECO:0000313" key="3">
    <source>
        <dbReference type="Proteomes" id="UP001642409"/>
    </source>
</evidence>
<sequence length="1031" mass="111624">MQINSSILDQRIFDNVTLLNTALAANSTYLQNLINSSAILLNTTVSALNSSINQKNIELSNNFSIINSTLSQQNDFIFSLLKTVSDLQSQLVDLENAELEPQFEINDFQLQELICNYNAFTQQFDIQSISQTVSSLDFSQSYVYGNTQIINNAFINILDNSLTNSFSLFYQQTYYYNIKVQIGSQSMQSGSIISDQSIKSMNNIIIFSKSGSLSQISSQLNILSRVSSGLSIRNINVNLLLSSQSNGNISLIGQQKGTLNIRNYQINGSYYTKQCMTLCVINSNQAQISITNVNFKPDFYVFGNQSSFLFAFVSTSTIQIKQLVIQIGSTTINNLLTSAQTSTYLNQFQYGGIISQISGSSVIIHNSALQIYLKQTTNYINSSGVIIGTSTTSIISINQICIFEQTTLTGSIVNQSGFFGIIGGKISITNVNINYSVSGNGQFSNFGTIGVLTIDCTMSSFENVYISFISIQKSSYDDSETNVAAMIGFCNAKLVYLNDSSIQGNITAASNVALISGFQNSNFTISNIVLQNSNIMSLPQSISAISAGLFGSIESLSKSNSYNGLQVQVNIQSTVSGNNSHSAAIVALASNIYLLYIQQCYIQESFTNSSSQSGISSSSGIISFGSLSQIICKNITLQNSQMYTQLSSGITAGLFAQSLKCNVTLINMNIFISHIISNSSIPIVGGIFGIINSSQFNISNYNLDQSIIKGEDIYYPNQINSLIRGNSGGIIAFASYTQIIVTSVNVQNSNISQKYKQHASAGGLNGEFQNVKSSVNNSQVVNLNIICYSQEANAHIGGISSILISSQEIQQNVTVQYVMLLSQSISGQSHVGGIIGWNGNSSIVNISSGIVFAIQVQINGLSAYCGGMVGTVYFSNFYVNGFSLQNSNLSANVTTDCVLGSAIGIQWRLSASYIILSSLNIKNVINNLIGNTAFSSAFIGTITAGHYSLDNSVDILNSEIYTIQINTQATINYINLILRPQQADISDGSIKILNTKSLGFSSINNQNINPCENVKMQQINNQYYSSVNGCI</sequence>
<name>A0AA86P095_9EUKA</name>
<organism evidence="1">
    <name type="scientific">Hexamita inflata</name>
    <dbReference type="NCBI Taxonomy" id="28002"/>
    <lineage>
        <taxon>Eukaryota</taxon>
        <taxon>Metamonada</taxon>
        <taxon>Diplomonadida</taxon>
        <taxon>Hexamitidae</taxon>
        <taxon>Hexamitinae</taxon>
        <taxon>Hexamita</taxon>
    </lineage>
</organism>
<dbReference type="AlphaFoldDB" id="A0AA86P095"/>
<gene>
    <name evidence="1" type="ORF">HINF_LOCUS16963</name>
    <name evidence="2" type="ORF">HINF_LOCUS78743</name>
</gene>
<dbReference type="EMBL" id="CAXDID020000906">
    <property type="protein sequence ID" value="CAL6115704.1"/>
    <property type="molecule type" value="Genomic_DNA"/>
</dbReference>
<proteinExistence type="predicted"/>
<comment type="caution">
    <text evidence="1">The sequence shown here is derived from an EMBL/GenBank/DDBJ whole genome shotgun (WGS) entry which is preliminary data.</text>
</comment>
<protein>
    <submittedName>
        <fullName evidence="2">Hypothetical_protein</fullName>
    </submittedName>
</protein>
<keyword evidence="3" id="KW-1185">Reference proteome</keyword>
<evidence type="ECO:0000313" key="2">
    <source>
        <dbReference type="EMBL" id="CAL6115704.1"/>
    </source>
</evidence>
<accession>A0AA86P095</accession>